<evidence type="ECO:0000256" key="1">
    <source>
        <dbReference type="SAM" id="MobiDB-lite"/>
    </source>
</evidence>
<dbReference type="OrthoDB" id="128587at2759"/>
<dbReference type="EMBL" id="BSXT01000012">
    <property type="protein sequence ID" value="GMF14770.1"/>
    <property type="molecule type" value="Genomic_DNA"/>
</dbReference>
<gene>
    <name evidence="2" type="ORF">Pfra01_000017700</name>
</gene>
<comment type="caution">
    <text evidence="2">The sequence shown here is derived from an EMBL/GenBank/DDBJ whole genome shotgun (WGS) entry which is preliminary data.</text>
</comment>
<name>A0A9W6TK31_9STRA</name>
<keyword evidence="3" id="KW-1185">Reference proteome</keyword>
<feature type="region of interest" description="Disordered" evidence="1">
    <location>
        <begin position="157"/>
        <end position="185"/>
    </location>
</feature>
<accession>A0A9W6TK31</accession>
<organism evidence="2 3">
    <name type="scientific">Phytophthora fragariaefolia</name>
    <dbReference type="NCBI Taxonomy" id="1490495"/>
    <lineage>
        <taxon>Eukaryota</taxon>
        <taxon>Sar</taxon>
        <taxon>Stramenopiles</taxon>
        <taxon>Oomycota</taxon>
        <taxon>Peronosporomycetes</taxon>
        <taxon>Peronosporales</taxon>
        <taxon>Peronosporaceae</taxon>
        <taxon>Phytophthora</taxon>
    </lineage>
</organism>
<dbReference type="Proteomes" id="UP001165121">
    <property type="component" value="Unassembled WGS sequence"/>
</dbReference>
<evidence type="ECO:0000313" key="2">
    <source>
        <dbReference type="EMBL" id="GMF14770.1"/>
    </source>
</evidence>
<sequence length="185" mass="20418">MAERPLPPGRAAGESEFVWRTHTFYKLPPETLHAGDTIRYYSMAFGCGDASGERVSKVLKIAQHADEDDPTRGNTQERIPPTMLIKRVLNRFGNAFRDDFSKWRKLRTEDVVPRVSAKDTGFAPGICVVDWCSSDSDDGAGDQEADTGAALEDNHAQLEDNVKPEPTLDEPDAANQGFLQISTHA</sequence>
<reference evidence="2" key="1">
    <citation type="submission" date="2023-04" db="EMBL/GenBank/DDBJ databases">
        <title>Phytophthora fragariaefolia NBRC 109709.</title>
        <authorList>
            <person name="Ichikawa N."/>
            <person name="Sato H."/>
            <person name="Tonouchi N."/>
        </authorList>
    </citation>
    <scope>NUCLEOTIDE SEQUENCE</scope>
    <source>
        <strain evidence="2">NBRC 109709</strain>
    </source>
</reference>
<dbReference type="AlphaFoldDB" id="A0A9W6TK31"/>
<evidence type="ECO:0000313" key="3">
    <source>
        <dbReference type="Proteomes" id="UP001165121"/>
    </source>
</evidence>
<protein>
    <submittedName>
        <fullName evidence="2">Unnamed protein product</fullName>
    </submittedName>
</protein>
<proteinExistence type="predicted"/>